<dbReference type="OrthoDB" id="9923832at2759"/>
<dbReference type="GeneTree" id="ENSGT00390000006555"/>
<protein>
    <submittedName>
        <fullName evidence="2">Chromosome 17 open reading frame 67</fullName>
    </submittedName>
</protein>
<feature type="compositionally biased region" description="Basic and acidic residues" evidence="1">
    <location>
        <begin position="103"/>
        <end position="129"/>
    </location>
</feature>
<feature type="region of interest" description="Disordered" evidence="1">
    <location>
        <begin position="95"/>
        <end position="129"/>
    </location>
</feature>
<dbReference type="PANTHER" id="PTHR48415:SF1">
    <property type="entry name" value="GENE 525-RELATED"/>
    <property type="match status" value="1"/>
</dbReference>
<gene>
    <name evidence="2" type="primary">C17orf67</name>
</gene>
<sequence>MGPSPEGRGNTSYTCGRGLPGVAEAGLAPALQAAHGTLAAQGHVPADPAVAPGRAALALLAREAAVGLAQAGLVGAQTAAAAIGSSQDVHAAHRAVDASPILPEKEAKQVLRAKRSERERKPGHSDEPMREYMLYLQRLEQRSEEQFYEHWWNPHCQPHCNRNMVNPV</sequence>
<reference evidence="2" key="2">
    <citation type="submission" date="2025-09" db="UniProtKB">
        <authorList>
            <consortium name="Ensembl"/>
        </authorList>
    </citation>
    <scope>IDENTIFICATION</scope>
</reference>
<dbReference type="Proteomes" id="UP000694569">
    <property type="component" value="Unplaced"/>
</dbReference>
<dbReference type="AlphaFoldDB" id="A0A8C5WKF3"/>
<evidence type="ECO:0000313" key="3">
    <source>
        <dbReference type="Proteomes" id="UP000694569"/>
    </source>
</evidence>
<proteinExistence type="predicted"/>
<name>A0A8C5WKF3_9ANUR</name>
<keyword evidence="3" id="KW-1185">Reference proteome</keyword>
<evidence type="ECO:0000313" key="2">
    <source>
        <dbReference type="Ensembl" id="ENSLLEP00000044437.1"/>
    </source>
</evidence>
<dbReference type="InterPro" id="IPR027870">
    <property type="entry name" value="DUF4543"/>
</dbReference>
<evidence type="ECO:0000256" key="1">
    <source>
        <dbReference type="SAM" id="MobiDB-lite"/>
    </source>
</evidence>
<accession>A0A8C5WKF3</accession>
<organism evidence="2 3">
    <name type="scientific">Leptobrachium leishanense</name>
    <name type="common">Leishan spiny toad</name>
    <dbReference type="NCBI Taxonomy" id="445787"/>
    <lineage>
        <taxon>Eukaryota</taxon>
        <taxon>Metazoa</taxon>
        <taxon>Chordata</taxon>
        <taxon>Craniata</taxon>
        <taxon>Vertebrata</taxon>
        <taxon>Euteleostomi</taxon>
        <taxon>Amphibia</taxon>
        <taxon>Batrachia</taxon>
        <taxon>Anura</taxon>
        <taxon>Pelobatoidea</taxon>
        <taxon>Megophryidae</taxon>
        <taxon>Leptobrachium</taxon>
    </lineage>
</organism>
<dbReference type="PANTHER" id="PTHR48415">
    <property type="entry name" value="GENE 525-RELATED"/>
    <property type="match status" value="1"/>
</dbReference>
<reference evidence="2" key="1">
    <citation type="submission" date="2025-08" db="UniProtKB">
        <authorList>
            <consortium name="Ensembl"/>
        </authorList>
    </citation>
    <scope>IDENTIFICATION</scope>
</reference>
<dbReference type="Pfam" id="PF15076">
    <property type="entry name" value="DUF4543"/>
    <property type="match status" value="1"/>
</dbReference>
<dbReference type="Ensembl" id="ENSLLET00000046218.1">
    <property type="protein sequence ID" value="ENSLLEP00000044437.1"/>
    <property type="gene ID" value="ENSLLEG00000028222.1"/>
</dbReference>